<dbReference type="InterPro" id="IPR038729">
    <property type="entry name" value="Rad50/SbcC_AAA"/>
</dbReference>
<reference evidence="3 4" key="1">
    <citation type="journal article" date="2015" name="Stand. Genomic Sci.">
        <title>Genomic Encyclopedia of Bacterial and Archaeal Type Strains, Phase III: the genomes of soil and plant-associated and newly described type strains.</title>
        <authorList>
            <person name="Whitman W.B."/>
            <person name="Woyke T."/>
            <person name="Klenk H.P."/>
            <person name="Zhou Y."/>
            <person name="Lilburn T.G."/>
            <person name="Beck B.J."/>
            <person name="De Vos P."/>
            <person name="Vandamme P."/>
            <person name="Eisen J.A."/>
            <person name="Garrity G."/>
            <person name="Hugenholtz P."/>
            <person name="Kyrpides N.C."/>
        </authorList>
    </citation>
    <scope>NUCLEOTIDE SEQUENCE [LARGE SCALE GENOMIC DNA]</scope>
    <source>
        <strain evidence="3 4">CGMCC 1.6858</strain>
    </source>
</reference>
<dbReference type="PANTHER" id="PTHR32114:SF2">
    <property type="entry name" value="ABC TRANSPORTER ABCH.3"/>
    <property type="match status" value="1"/>
</dbReference>
<evidence type="ECO:0000259" key="2">
    <source>
        <dbReference type="Pfam" id="PF13476"/>
    </source>
</evidence>
<dbReference type="EMBL" id="VLKY01000021">
    <property type="protein sequence ID" value="TWI48011.1"/>
    <property type="molecule type" value="Genomic_DNA"/>
</dbReference>
<feature type="domain" description="Rad50/SbcC-type AAA" evidence="2">
    <location>
        <begin position="5"/>
        <end position="196"/>
    </location>
</feature>
<dbReference type="RefSeq" id="WP_145145469.1">
    <property type="nucleotide sequence ID" value="NZ_VLKY01000021.1"/>
</dbReference>
<keyword evidence="1" id="KW-0175">Coiled coil</keyword>
<sequence>MKILSLSISNFMAIGRVESLPLNDKGLVLVQGENLDDTSQSSNGAGKSSITDALCWALYGETARHESGDGIVNRTAGKGTEVVVELQEASGDTYRISRYRKHRIFKNQLRLEQLHEGGWKDLTRGSDKLTQVLVDAVIGCSQDVFTSAVYIGQEAMPDLPGMTDRALKLLVEEAAGIDQLQKAYDLTRQRLSERKLEVGELTSQTEALRSAQHTFETNVAAAERDRDAWAHRHKAEIASARDAYESALRTFDPDKGLHLKTQLQAQEAQGQAIRDRIAASDEERRQERILASAHREAELALATAEQRIRDEQARSKRLLHALEHVDDKVGTRCAECGHVIESSDLNASREAALRAAQAQTAKADALKMELDTYRQAVQAAEEALAVYRAGMTDVSVQSTALGQLEADRNRLQAEQRRWCEQQAHLQHLQERLAHLEVATNPHEPAILRARQQLEQVQTRLKTLNERQATGQRQLELTEEAIRVFGPAGVRAHILDNVTPYLNARTAHYLSALTDGNITAVWSTLSLTAKGELRERFSIDVTSATGGETFRSLSGGEKRKVRLATAMALQDLVASRATKPIKLFMADEIDQALDEAGLERLMYLLEEKSHDKGTVLVISHSDLRDWIRNSITITKKGGQATLEAACLFMSSER</sequence>
<proteinExistence type="predicted"/>
<accession>A0A562PU94</accession>
<dbReference type="AlphaFoldDB" id="A0A562PU94"/>
<evidence type="ECO:0000313" key="4">
    <source>
        <dbReference type="Proteomes" id="UP000316905"/>
    </source>
</evidence>
<dbReference type="Gene3D" id="3.40.50.300">
    <property type="entry name" value="P-loop containing nucleotide triphosphate hydrolases"/>
    <property type="match status" value="2"/>
</dbReference>
<name>A0A562PU94_9PSED</name>
<feature type="coiled-coil region" evidence="1">
    <location>
        <begin position="356"/>
        <end position="421"/>
    </location>
</feature>
<evidence type="ECO:0000313" key="3">
    <source>
        <dbReference type="EMBL" id="TWI48011.1"/>
    </source>
</evidence>
<dbReference type="SUPFAM" id="SSF52540">
    <property type="entry name" value="P-loop containing nucleoside triphosphate hydrolases"/>
    <property type="match status" value="1"/>
</dbReference>
<feature type="coiled-coil region" evidence="1">
    <location>
        <begin position="446"/>
        <end position="473"/>
    </location>
</feature>
<evidence type="ECO:0000256" key="1">
    <source>
        <dbReference type="SAM" id="Coils"/>
    </source>
</evidence>
<protein>
    <submittedName>
        <fullName evidence="3">RecF/RecN/SMC family protein</fullName>
    </submittedName>
</protein>
<feature type="coiled-coil region" evidence="1">
    <location>
        <begin position="294"/>
        <end position="321"/>
    </location>
</feature>
<dbReference type="Proteomes" id="UP000316905">
    <property type="component" value="Unassembled WGS sequence"/>
</dbReference>
<dbReference type="Pfam" id="PF13476">
    <property type="entry name" value="AAA_23"/>
    <property type="match status" value="1"/>
</dbReference>
<keyword evidence="4" id="KW-1185">Reference proteome</keyword>
<dbReference type="PANTHER" id="PTHR32114">
    <property type="entry name" value="ABC TRANSPORTER ABCH.3"/>
    <property type="match status" value="1"/>
</dbReference>
<gene>
    <name evidence="3" type="ORF">IQ22_04204</name>
</gene>
<dbReference type="InterPro" id="IPR027417">
    <property type="entry name" value="P-loop_NTPase"/>
</dbReference>
<dbReference type="OrthoDB" id="9795626at2"/>
<organism evidence="3 4">
    <name type="scientific">Pseudomonas duriflava</name>
    <dbReference type="NCBI Taxonomy" id="459528"/>
    <lineage>
        <taxon>Bacteria</taxon>
        <taxon>Pseudomonadati</taxon>
        <taxon>Pseudomonadota</taxon>
        <taxon>Gammaproteobacteria</taxon>
        <taxon>Pseudomonadales</taxon>
        <taxon>Pseudomonadaceae</taxon>
        <taxon>Pseudomonas</taxon>
    </lineage>
</organism>
<comment type="caution">
    <text evidence="3">The sequence shown here is derived from an EMBL/GenBank/DDBJ whole genome shotgun (WGS) entry which is preliminary data.</text>
</comment>